<gene>
    <name evidence="2" type="ORF">ILUMI_16272</name>
</gene>
<evidence type="ECO:0000313" key="2">
    <source>
        <dbReference type="EMBL" id="KAF2889901.1"/>
    </source>
</evidence>
<proteinExistence type="predicted"/>
<evidence type="ECO:0000259" key="1">
    <source>
        <dbReference type="Pfam" id="PF06327"/>
    </source>
</evidence>
<feature type="non-terminal residue" evidence="2">
    <location>
        <position position="81"/>
    </location>
</feature>
<dbReference type="GO" id="GO:0004016">
    <property type="term" value="F:adenylate cyclase activity"/>
    <property type="evidence" value="ECO:0007669"/>
    <property type="project" value="InterPro"/>
</dbReference>
<dbReference type="GO" id="GO:0005886">
    <property type="term" value="C:plasma membrane"/>
    <property type="evidence" value="ECO:0007669"/>
    <property type="project" value="InterPro"/>
</dbReference>
<feature type="non-terminal residue" evidence="2">
    <location>
        <position position="1"/>
    </location>
</feature>
<dbReference type="GO" id="GO:0006171">
    <property type="term" value="P:cAMP biosynthetic process"/>
    <property type="evidence" value="ECO:0007669"/>
    <property type="project" value="InterPro"/>
</dbReference>
<sequence>LHHTISADMDDDMDSINFSITKQKYDFRNESKKGSAFTLTTTEQVDEIIDHSIEIESNKRMRSANVNPWTLRFKDHEIERQ</sequence>
<name>A0A8K0CRK1_IGNLU</name>
<reference evidence="2" key="1">
    <citation type="submission" date="2019-08" db="EMBL/GenBank/DDBJ databases">
        <title>The genome of the North American firefly Photinus pyralis.</title>
        <authorList>
            <consortium name="Photinus pyralis genome working group"/>
            <person name="Fallon T.R."/>
            <person name="Sander Lower S.E."/>
            <person name="Weng J.-K."/>
        </authorList>
    </citation>
    <scope>NUCLEOTIDE SEQUENCE</scope>
    <source>
        <strain evidence="2">TRF0915ILg1</strain>
        <tissue evidence="2">Whole body</tissue>
    </source>
</reference>
<dbReference type="InterPro" id="IPR009398">
    <property type="entry name" value="Adcy_conserved_dom"/>
</dbReference>
<protein>
    <recommendedName>
        <fullName evidence="1">Adenylate cyclase conserved domain-containing protein</fullName>
    </recommendedName>
</protein>
<keyword evidence="3" id="KW-1185">Reference proteome</keyword>
<dbReference type="Proteomes" id="UP000801492">
    <property type="component" value="Unassembled WGS sequence"/>
</dbReference>
<dbReference type="EMBL" id="VTPC01060888">
    <property type="protein sequence ID" value="KAF2889901.1"/>
    <property type="molecule type" value="Genomic_DNA"/>
</dbReference>
<evidence type="ECO:0000313" key="3">
    <source>
        <dbReference type="Proteomes" id="UP000801492"/>
    </source>
</evidence>
<dbReference type="Pfam" id="PF06327">
    <property type="entry name" value="Adcy_cons_dom"/>
    <property type="match status" value="1"/>
</dbReference>
<dbReference type="AlphaFoldDB" id="A0A8K0CRK1"/>
<feature type="domain" description="Adenylate cyclase conserved" evidence="1">
    <location>
        <begin position="13"/>
        <end position="81"/>
    </location>
</feature>
<organism evidence="2 3">
    <name type="scientific">Ignelater luminosus</name>
    <name type="common">Cucubano</name>
    <name type="synonym">Pyrophorus luminosus</name>
    <dbReference type="NCBI Taxonomy" id="2038154"/>
    <lineage>
        <taxon>Eukaryota</taxon>
        <taxon>Metazoa</taxon>
        <taxon>Ecdysozoa</taxon>
        <taxon>Arthropoda</taxon>
        <taxon>Hexapoda</taxon>
        <taxon>Insecta</taxon>
        <taxon>Pterygota</taxon>
        <taxon>Neoptera</taxon>
        <taxon>Endopterygota</taxon>
        <taxon>Coleoptera</taxon>
        <taxon>Polyphaga</taxon>
        <taxon>Elateriformia</taxon>
        <taxon>Elateroidea</taxon>
        <taxon>Elateridae</taxon>
        <taxon>Agrypninae</taxon>
        <taxon>Pyrophorini</taxon>
        <taxon>Ignelater</taxon>
    </lineage>
</organism>
<comment type="caution">
    <text evidence="2">The sequence shown here is derived from an EMBL/GenBank/DDBJ whole genome shotgun (WGS) entry which is preliminary data.</text>
</comment>
<accession>A0A8K0CRK1</accession>